<accession>A0A0D0DFH3</accession>
<reference evidence="2" key="2">
    <citation type="submission" date="2015-01" db="EMBL/GenBank/DDBJ databases">
        <title>Evolutionary Origins and Diversification of the Mycorrhizal Mutualists.</title>
        <authorList>
            <consortium name="DOE Joint Genome Institute"/>
            <consortium name="Mycorrhizal Genomics Consortium"/>
            <person name="Kohler A."/>
            <person name="Kuo A."/>
            <person name="Nagy L.G."/>
            <person name="Floudas D."/>
            <person name="Copeland A."/>
            <person name="Barry K.W."/>
            <person name="Cichocki N."/>
            <person name="Veneault-Fourrey C."/>
            <person name="LaButti K."/>
            <person name="Lindquist E.A."/>
            <person name="Lipzen A."/>
            <person name="Lundell T."/>
            <person name="Morin E."/>
            <person name="Murat C."/>
            <person name="Riley R."/>
            <person name="Ohm R."/>
            <person name="Sun H."/>
            <person name="Tunlid A."/>
            <person name="Henrissat B."/>
            <person name="Grigoriev I.V."/>
            <person name="Hibbett D.S."/>
            <person name="Martin F."/>
        </authorList>
    </citation>
    <scope>NUCLEOTIDE SEQUENCE [LARGE SCALE GENOMIC DNA]</scope>
    <source>
        <strain evidence="2">Ve08.2h10</strain>
    </source>
</reference>
<evidence type="ECO:0000313" key="2">
    <source>
        <dbReference type="Proteomes" id="UP000054538"/>
    </source>
</evidence>
<gene>
    <name evidence="1" type="ORF">PAXRUDRAFT_169855</name>
</gene>
<dbReference type="Proteomes" id="UP000054538">
    <property type="component" value="Unassembled WGS sequence"/>
</dbReference>
<dbReference type="EMBL" id="KN827470">
    <property type="protein sequence ID" value="KIK76465.1"/>
    <property type="molecule type" value="Genomic_DNA"/>
</dbReference>
<dbReference type="InParanoid" id="A0A0D0DFH3"/>
<organism evidence="1 2">
    <name type="scientific">Paxillus rubicundulus Ve08.2h10</name>
    <dbReference type="NCBI Taxonomy" id="930991"/>
    <lineage>
        <taxon>Eukaryota</taxon>
        <taxon>Fungi</taxon>
        <taxon>Dikarya</taxon>
        <taxon>Basidiomycota</taxon>
        <taxon>Agaricomycotina</taxon>
        <taxon>Agaricomycetes</taxon>
        <taxon>Agaricomycetidae</taxon>
        <taxon>Boletales</taxon>
        <taxon>Paxilineae</taxon>
        <taxon>Paxillaceae</taxon>
        <taxon>Paxillus</taxon>
    </lineage>
</organism>
<dbReference type="AlphaFoldDB" id="A0A0D0DFH3"/>
<name>A0A0D0DFH3_9AGAM</name>
<evidence type="ECO:0000313" key="1">
    <source>
        <dbReference type="EMBL" id="KIK76465.1"/>
    </source>
</evidence>
<reference evidence="1 2" key="1">
    <citation type="submission" date="2014-04" db="EMBL/GenBank/DDBJ databases">
        <authorList>
            <consortium name="DOE Joint Genome Institute"/>
            <person name="Kuo A."/>
            <person name="Kohler A."/>
            <person name="Jargeat P."/>
            <person name="Nagy L.G."/>
            <person name="Floudas D."/>
            <person name="Copeland A."/>
            <person name="Barry K.W."/>
            <person name="Cichocki N."/>
            <person name="Veneault-Fourrey C."/>
            <person name="LaButti K."/>
            <person name="Lindquist E.A."/>
            <person name="Lipzen A."/>
            <person name="Lundell T."/>
            <person name="Morin E."/>
            <person name="Murat C."/>
            <person name="Sun H."/>
            <person name="Tunlid A."/>
            <person name="Henrissat B."/>
            <person name="Grigoriev I.V."/>
            <person name="Hibbett D.S."/>
            <person name="Martin F."/>
            <person name="Nordberg H.P."/>
            <person name="Cantor M.N."/>
            <person name="Hua S.X."/>
        </authorList>
    </citation>
    <scope>NUCLEOTIDE SEQUENCE [LARGE SCALE GENOMIC DNA]</scope>
    <source>
        <strain evidence="1 2">Ve08.2h10</strain>
    </source>
</reference>
<feature type="non-terminal residue" evidence="1">
    <location>
        <position position="1"/>
    </location>
</feature>
<dbReference type="HOGENOM" id="CLU_2747029_0_0_1"/>
<keyword evidence="2" id="KW-1185">Reference proteome</keyword>
<proteinExistence type="predicted"/>
<sequence length="71" mass="8051">ECKHAHSVSAFTTKLGIPHLPIMICQFLFEQLHPNNPHNITTIPLPMNFHLTTAAWLCLIQHCLISTHQVT</sequence>
<protein>
    <submittedName>
        <fullName evidence="1">Uncharacterized protein</fullName>
    </submittedName>
</protein>